<feature type="region of interest" description="Disordered" evidence="1">
    <location>
        <begin position="41"/>
        <end position="98"/>
    </location>
</feature>
<dbReference type="RefSeq" id="WP_011007063.1">
    <property type="nucleotide sequence ID" value="NC_003364.1"/>
</dbReference>
<evidence type="ECO:0000313" key="2">
    <source>
        <dbReference type="EMBL" id="AAL62591.1"/>
    </source>
</evidence>
<reference evidence="2 3" key="1">
    <citation type="journal article" date="2002" name="Proc. Natl. Acad. Sci. U.S.A.">
        <title>Genome sequence of the hyperthermophilic crenarchaeon Pyrobaculum aerophilum.</title>
        <authorList>
            <person name="Fitz-Gibbon S.T."/>
            <person name="Ladner H."/>
            <person name="Kim U.J."/>
            <person name="Stetter K.O."/>
            <person name="Simon M.I."/>
            <person name="Miller J.H."/>
        </authorList>
    </citation>
    <scope>NUCLEOTIDE SEQUENCE [LARGE SCALE GENOMIC DNA]</scope>
    <source>
        <strain evidence="3">ATCC 51768 / DSM 7523 / JCM 9630 / CIP 104966 / NBRC 100827 / IM2</strain>
    </source>
</reference>
<evidence type="ECO:0000256" key="1">
    <source>
        <dbReference type="SAM" id="MobiDB-lite"/>
    </source>
</evidence>
<dbReference type="EMBL" id="AE009441">
    <property type="protein sequence ID" value="AAL62591.1"/>
    <property type="molecule type" value="Genomic_DNA"/>
</dbReference>
<dbReference type="InParanoid" id="Q8ZZP8"/>
<organism evidence="2 3">
    <name type="scientific">Pyrobaculum aerophilum (strain ATCC 51768 / DSM 7523 / JCM 9630 / CIP 104966 / NBRC 100827 / IM2)</name>
    <dbReference type="NCBI Taxonomy" id="178306"/>
    <lineage>
        <taxon>Archaea</taxon>
        <taxon>Thermoproteota</taxon>
        <taxon>Thermoprotei</taxon>
        <taxon>Thermoproteales</taxon>
        <taxon>Thermoproteaceae</taxon>
        <taxon>Pyrobaculum</taxon>
    </lineage>
</organism>
<dbReference type="GeneID" id="1464807"/>
<evidence type="ECO:0000313" key="3">
    <source>
        <dbReference type="Proteomes" id="UP000002439"/>
    </source>
</evidence>
<feature type="compositionally biased region" description="Basic and acidic residues" evidence="1">
    <location>
        <begin position="41"/>
        <end position="58"/>
    </location>
</feature>
<accession>Q8ZZP8</accession>
<keyword evidence="3" id="KW-1185">Reference proteome</keyword>
<dbReference type="eggNOG" id="arCOG03877">
    <property type="taxonomic scope" value="Archaea"/>
</dbReference>
<sequence>MLLKGSLKAVVPYAQSKYYTEEVRRRLIALLDKEIKDYTWDAGENSRGHIQRVHRDGEGGPPRLLPQANDIHSNSQRADQEEGNGEKTKQHSGVKMGLVGTSPVAKLLSAGTL</sequence>
<name>Q8ZZP8_PYRAE</name>
<dbReference type="STRING" id="178306.PAE0143"/>
<dbReference type="AlphaFoldDB" id="Q8ZZP8"/>
<dbReference type="Proteomes" id="UP000002439">
    <property type="component" value="Chromosome"/>
</dbReference>
<dbReference type="HOGENOM" id="CLU_170811_0_0_2"/>
<dbReference type="EnsemblBacteria" id="AAL62591">
    <property type="protein sequence ID" value="AAL62591"/>
    <property type="gene ID" value="PAE0143"/>
</dbReference>
<proteinExistence type="predicted"/>
<protein>
    <submittedName>
        <fullName evidence="2">PaREP5b</fullName>
    </submittedName>
</protein>
<dbReference type="PATRIC" id="fig|178306.9.peg.103"/>
<gene>
    <name evidence="2" type="ordered locus">PAE0143</name>
</gene>
<dbReference type="KEGG" id="pai:PAE0143"/>
<feature type="compositionally biased region" description="Basic and acidic residues" evidence="1">
    <location>
        <begin position="78"/>
        <end position="89"/>
    </location>
</feature>